<dbReference type="GO" id="GO:0005634">
    <property type="term" value="C:nucleus"/>
    <property type="evidence" value="ECO:0007669"/>
    <property type="project" value="UniProtKB-SubCell"/>
</dbReference>
<feature type="compositionally biased region" description="Polar residues" evidence="5">
    <location>
        <begin position="236"/>
        <end position="246"/>
    </location>
</feature>
<organism evidence="6 7">
    <name type="scientific">Thelephora terrestris</name>
    <dbReference type="NCBI Taxonomy" id="56493"/>
    <lineage>
        <taxon>Eukaryota</taxon>
        <taxon>Fungi</taxon>
        <taxon>Dikarya</taxon>
        <taxon>Basidiomycota</taxon>
        <taxon>Agaricomycotina</taxon>
        <taxon>Agaricomycetes</taxon>
        <taxon>Thelephorales</taxon>
        <taxon>Thelephoraceae</taxon>
        <taxon>Thelephora</taxon>
    </lineage>
</organism>
<keyword evidence="3" id="KW-0804">Transcription</keyword>
<feature type="compositionally biased region" description="Polar residues" evidence="5">
    <location>
        <begin position="491"/>
        <end position="520"/>
    </location>
</feature>
<accession>A0A9P6HDL0</accession>
<comment type="subcellular location">
    <subcellularLocation>
        <location evidence="1">Nucleus</location>
    </subcellularLocation>
</comment>
<gene>
    <name evidence="6" type="ORF">BJ322DRAFT_800730</name>
</gene>
<feature type="compositionally biased region" description="Low complexity" evidence="5">
    <location>
        <begin position="557"/>
        <end position="570"/>
    </location>
</feature>
<evidence type="ECO:0000256" key="2">
    <source>
        <dbReference type="ARBA" id="ARBA00023015"/>
    </source>
</evidence>
<evidence type="ECO:0000313" key="6">
    <source>
        <dbReference type="EMBL" id="KAF9784980.1"/>
    </source>
</evidence>
<dbReference type="EMBL" id="WIUZ02000007">
    <property type="protein sequence ID" value="KAF9784980.1"/>
    <property type="molecule type" value="Genomic_DNA"/>
</dbReference>
<dbReference type="InterPro" id="IPR006594">
    <property type="entry name" value="LisH"/>
</dbReference>
<feature type="compositionally biased region" description="Low complexity" evidence="5">
    <location>
        <begin position="580"/>
        <end position="590"/>
    </location>
</feature>
<dbReference type="PROSITE" id="PS50896">
    <property type="entry name" value="LISH"/>
    <property type="match status" value="1"/>
</dbReference>
<keyword evidence="7" id="KW-1185">Reference proteome</keyword>
<feature type="region of interest" description="Disordered" evidence="5">
    <location>
        <begin position="327"/>
        <end position="433"/>
    </location>
</feature>
<dbReference type="Proteomes" id="UP000736335">
    <property type="component" value="Unassembled WGS sequence"/>
</dbReference>
<dbReference type="OrthoDB" id="5600002at2759"/>
<feature type="compositionally biased region" description="Gly residues" evidence="5">
    <location>
        <begin position="136"/>
        <end position="150"/>
    </location>
</feature>
<feature type="region of interest" description="Disordered" evidence="5">
    <location>
        <begin position="123"/>
        <end position="203"/>
    </location>
</feature>
<proteinExistence type="predicted"/>
<evidence type="ECO:0000256" key="5">
    <source>
        <dbReference type="SAM" id="MobiDB-lite"/>
    </source>
</evidence>
<keyword evidence="4" id="KW-0539">Nucleus</keyword>
<keyword evidence="2" id="KW-0805">Transcription regulation</keyword>
<evidence type="ECO:0000313" key="7">
    <source>
        <dbReference type="Proteomes" id="UP000736335"/>
    </source>
</evidence>
<comment type="caution">
    <text evidence="6">The sequence shown here is derived from an EMBL/GenBank/DDBJ whole genome shotgun (WGS) entry which is preliminary data.</text>
</comment>
<evidence type="ECO:0000256" key="3">
    <source>
        <dbReference type="ARBA" id="ARBA00023163"/>
    </source>
</evidence>
<reference evidence="6" key="1">
    <citation type="journal article" date="2020" name="Nat. Commun.">
        <title>Large-scale genome sequencing of mycorrhizal fungi provides insights into the early evolution of symbiotic traits.</title>
        <authorList>
            <person name="Miyauchi S."/>
            <person name="Kiss E."/>
            <person name="Kuo A."/>
            <person name="Drula E."/>
            <person name="Kohler A."/>
            <person name="Sanchez-Garcia M."/>
            <person name="Morin E."/>
            <person name="Andreopoulos B."/>
            <person name="Barry K.W."/>
            <person name="Bonito G."/>
            <person name="Buee M."/>
            <person name="Carver A."/>
            <person name="Chen C."/>
            <person name="Cichocki N."/>
            <person name="Clum A."/>
            <person name="Culley D."/>
            <person name="Crous P.W."/>
            <person name="Fauchery L."/>
            <person name="Girlanda M."/>
            <person name="Hayes R.D."/>
            <person name="Keri Z."/>
            <person name="LaButti K."/>
            <person name="Lipzen A."/>
            <person name="Lombard V."/>
            <person name="Magnuson J."/>
            <person name="Maillard F."/>
            <person name="Murat C."/>
            <person name="Nolan M."/>
            <person name="Ohm R.A."/>
            <person name="Pangilinan J."/>
            <person name="Pereira M.F."/>
            <person name="Perotto S."/>
            <person name="Peter M."/>
            <person name="Pfister S."/>
            <person name="Riley R."/>
            <person name="Sitrit Y."/>
            <person name="Stielow J.B."/>
            <person name="Szollosi G."/>
            <person name="Zifcakova L."/>
            <person name="Stursova M."/>
            <person name="Spatafora J.W."/>
            <person name="Tedersoo L."/>
            <person name="Vaario L.M."/>
            <person name="Yamada A."/>
            <person name="Yan M."/>
            <person name="Wang P."/>
            <person name="Xu J."/>
            <person name="Bruns T."/>
            <person name="Baldrian P."/>
            <person name="Vilgalys R."/>
            <person name="Dunand C."/>
            <person name="Henrissat B."/>
            <person name="Grigoriev I.V."/>
            <person name="Hibbett D."/>
            <person name="Nagy L.G."/>
            <person name="Martin F.M."/>
        </authorList>
    </citation>
    <scope>NUCLEOTIDE SEQUENCE</scope>
    <source>
        <strain evidence="6">UH-Tt-Lm1</strain>
    </source>
</reference>
<feature type="region of interest" description="Disordered" evidence="5">
    <location>
        <begin position="219"/>
        <end position="278"/>
    </location>
</feature>
<protein>
    <recommendedName>
        <fullName evidence="8">LisH domain-containing protein</fullName>
    </recommendedName>
</protein>
<feature type="compositionally biased region" description="Pro residues" evidence="5">
    <location>
        <begin position="591"/>
        <end position="612"/>
    </location>
</feature>
<feature type="compositionally biased region" description="Pro residues" evidence="5">
    <location>
        <begin position="395"/>
        <end position="404"/>
    </location>
</feature>
<dbReference type="PANTHER" id="PTHR45093">
    <property type="entry name" value="TRANSCRIPTION ACTIVATOR MSS11"/>
    <property type="match status" value="1"/>
</dbReference>
<evidence type="ECO:0000256" key="4">
    <source>
        <dbReference type="ARBA" id="ARBA00023242"/>
    </source>
</evidence>
<feature type="compositionally biased region" description="Low complexity" evidence="5">
    <location>
        <begin position="193"/>
        <end position="203"/>
    </location>
</feature>
<feature type="region of interest" description="Disordered" evidence="5">
    <location>
        <begin position="484"/>
        <end position="638"/>
    </location>
</feature>
<dbReference type="PANTHER" id="PTHR45093:SF2">
    <property type="entry name" value="LISH DOMAIN-CONTAINING PROTEIN"/>
    <property type="match status" value="1"/>
</dbReference>
<name>A0A9P6HDL0_9AGAM</name>
<evidence type="ECO:0000256" key="1">
    <source>
        <dbReference type="ARBA" id="ARBA00004123"/>
    </source>
</evidence>
<dbReference type="AlphaFoldDB" id="A0A9P6HDL0"/>
<reference evidence="6" key="2">
    <citation type="submission" date="2020-11" db="EMBL/GenBank/DDBJ databases">
        <authorList>
            <consortium name="DOE Joint Genome Institute"/>
            <person name="Kuo A."/>
            <person name="Miyauchi S."/>
            <person name="Kiss E."/>
            <person name="Drula E."/>
            <person name="Kohler A."/>
            <person name="Sanchez-Garcia M."/>
            <person name="Andreopoulos B."/>
            <person name="Barry K.W."/>
            <person name="Bonito G."/>
            <person name="Buee M."/>
            <person name="Carver A."/>
            <person name="Chen C."/>
            <person name="Cichocki N."/>
            <person name="Clum A."/>
            <person name="Culley D."/>
            <person name="Crous P.W."/>
            <person name="Fauchery L."/>
            <person name="Girlanda M."/>
            <person name="Hayes R."/>
            <person name="Keri Z."/>
            <person name="Labutti K."/>
            <person name="Lipzen A."/>
            <person name="Lombard V."/>
            <person name="Magnuson J."/>
            <person name="Maillard F."/>
            <person name="Morin E."/>
            <person name="Murat C."/>
            <person name="Nolan M."/>
            <person name="Ohm R."/>
            <person name="Pangilinan J."/>
            <person name="Pereira M."/>
            <person name="Perotto S."/>
            <person name="Peter M."/>
            <person name="Riley R."/>
            <person name="Sitrit Y."/>
            <person name="Stielow B."/>
            <person name="Szollosi G."/>
            <person name="Zifcakova L."/>
            <person name="Stursova M."/>
            <person name="Spatafora J.W."/>
            <person name="Tedersoo L."/>
            <person name="Vaario L.-M."/>
            <person name="Yamada A."/>
            <person name="Yan M."/>
            <person name="Wang P."/>
            <person name="Xu J."/>
            <person name="Bruns T."/>
            <person name="Baldrian P."/>
            <person name="Vilgalys R."/>
            <person name="Henrissat B."/>
            <person name="Grigoriev I.V."/>
            <person name="Hibbett D."/>
            <person name="Nagy L.G."/>
            <person name="Martin F.M."/>
        </authorList>
    </citation>
    <scope>NUCLEOTIDE SEQUENCE</scope>
    <source>
        <strain evidence="6">UH-Tt-Lm1</strain>
    </source>
</reference>
<evidence type="ECO:0008006" key="8">
    <source>
        <dbReference type="Google" id="ProtNLM"/>
    </source>
</evidence>
<sequence length="685" mass="72705">MTTGPAPAGPPLDGDTNSSLLSWEGDRMFHIYIHDYCNKRGYKNTARELVNEADIPQDSQPPINARQGLLFEWWSVFWTLFTAKNNGTGSDEALIYTQFQVQQQALRAQNRNQPQPPINRLMNGMPPRQPLQMPPNGGGMPNGMPGGQGMPNGHMGFPMSNQPGHPPSGPGNAPGGPQQSINMQGMMPGQRTMGGVPQPQQPGQGMVQMPGNQHMGQMNRTMLPPNGPPNMANHVPGNQQQAHSPNYPQPLGRPSSRPSTPGQGVITHPSPSMANRLPPQMNEINAELTRIPVQYLPKIKQEVGIPQDKELSAMNPEEKQRIIGQFRKYRPPGPGAPQQPQNPAGPSSTPLMAPANVRNNPQAQQRVKRNSTSPGEEEGSSPKRPRPSPSGGSHPDPPGPPQGQPPMASMAPFNAQQGGGPPGPQNMQNGMIRPPMNMAYQSMTGFGSPMSPGMGSTPTPVMMNPAHMTPEMQGYRQAMQKLHKGMGPPLTGNNAGSPLSNPPQTAGGTPYNTGGMNQATGIKPVPGMMPPPPSPGINKAQQNGGDKPGESGVRPESSSSQGPQPGSQNPGQPPQPPSTTPQHAQQSQQPPHLPQQQPPSSQPGPGQGPPTNPTTATSGAPPSLGGDAASGLMELAQSSMPGLGDLPWDMAEFDQTFLRPDGDLNFERDFGQWFNPGGDVTLDMK</sequence>